<dbReference type="InterPro" id="IPR012337">
    <property type="entry name" value="RNaseH-like_sf"/>
</dbReference>
<dbReference type="GO" id="GO:0003676">
    <property type="term" value="F:nucleic acid binding"/>
    <property type="evidence" value="ECO:0007669"/>
    <property type="project" value="InterPro"/>
</dbReference>
<dbReference type="Gene3D" id="3.30.420.10">
    <property type="entry name" value="Ribonuclease H-like superfamily/Ribonuclease H"/>
    <property type="match status" value="1"/>
</dbReference>
<evidence type="ECO:0000256" key="4">
    <source>
        <dbReference type="ARBA" id="ARBA00025483"/>
    </source>
</evidence>
<dbReference type="FunFam" id="3.30.420.10:FF:000045">
    <property type="entry name" value="3'-5' exonuclease DinG"/>
    <property type="match status" value="1"/>
</dbReference>
<dbReference type="PANTHER" id="PTHR30231">
    <property type="entry name" value="DNA POLYMERASE III SUBUNIT EPSILON"/>
    <property type="match status" value="1"/>
</dbReference>
<dbReference type="GO" id="GO:0008408">
    <property type="term" value="F:3'-5' exonuclease activity"/>
    <property type="evidence" value="ECO:0007669"/>
    <property type="project" value="TreeGrafter"/>
</dbReference>
<dbReference type="InterPro" id="IPR036397">
    <property type="entry name" value="RNaseH_sf"/>
</dbReference>
<organism evidence="7 8">
    <name type="scientific">Neisseria brasiliensis</name>
    <dbReference type="NCBI Taxonomy" id="2666100"/>
    <lineage>
        <taxon>Bacteria</taxon>
        <taxon>Pseudomonadati</taxon>
        <taxon>Pseudomonadota</taxon>
        <taxon>Betaproteobacteria</taxon>
        <taxon>Neisseriales</taxon>
        <taxon>Neisseriaceae</taxon>
        <taxon>Neisseria</taxon>
    </lineage>
</organism>
<comment type="function">
    <text evidence="4">DNA polymerase III is a complex, multichain enzyme responsible for most of the replicative synthesis in bacteria. The epsilon subunit contain the editing function and is a proofreading 3'-5' exonuclease.</text>
</comment>
<comment type="subunit">
    <text evidence="5">DNA polymerase III contains a core (composed of alpha, epsilon and theta chains) that associates with a tau subunit. This core dimerizes to form the POLIII' complex. PolIII' associates with the gamma complex (composed of gamma, delta, delta', psi and chi chains) and with the beta chain to form the complete DNA polymerase III complex.</text>
</comment>
<comment type="caution">
    <text evidence="7">The sequence shown here is derived from an EMBL/GenBank/DDBJ whole genome shotgun (WGS) entry which is preliminary data.</text>
</comment>
<evidence type="ECO:0000256" key="2">
    <source>
        <dbReference type="ARBA" id="ARBA00022801"/>
    </source>
</evidence>
<dbReference type="SMART" id="SM00479">
    <property type="entry name" value="EXOIII"/>
    <property type="match status" value="1"/>
</dbReference>
<sequence length="195" mass="21817">MNIIGIDTETTGVTDNDDILQIAAIKIDPDTWDITERFVSLVKPRAPITPAAELIHGISYEMVKNAPRIEDVLNSSRLKVLIDEADIVFGHNISFDLRFIGPELFHDKKVLDTLRLTRVAWPLLKSHRLQSLVQHLGLPSRPAHDALGDIESCVDVLKLFKNSGSSIEDLLSGQEFLKHRTLLAVRKLAAQRNTL</sequence>
<keyword evidence="8" id="KW-1185">Reference proteome</keyword>
<keyword evidence="2" id="KW-0378">Hydrolase</keyword>
<keyword evidence="1" id="KW-0540">Nuclease</keyword>
<evidence type="ECO:0000256" key="1">
    <source>
        <dbReference type="ARBA" id="ARBA00022722"/>
    </source>
</evidence>
<dbReference type="GO" id="GO:0006259">
    <property type="term" value="P:DNA metabolic process"/>
    <property type="evidence" value="ECO:0007669"/>
    <property type="project" value="UniProtKB-ARBA"/>
</dbReference>
<evidence type="ECO:0000313" key="8">
    <source>
        <dbReference type="Proteomes" id="UP000486297"/>
    </source>
</evidence>
<evidence type="ECO:0000256" key="3">
    <source>
        <dbReference type="ARBA" id="ARBA00022839"/>
    </source>
</evidence>
<dbReference type="PANTHER" id="PTHR30231:SF4">
    <property type="entry name" value="PROTEIN NEN2"/>
    <property type="match status" value="1"/>
</dbReference>
<protein>
    <recommendedName>
        <fullName evidence="6">Exonuclease domain-containing protein</fullName>
    </recommendedName>
</protein>
<keyword evidence="3" id="KW-0269">Exonuclease</keyword>
<evidence type="ECO:0000259" key="6">
    <source>
        <dbReference type="SMART" id="SM00479"/>
    </source>
</evidence>
<feature type="domain" description="Exonuclease" evidence="6">
    <location>
        <begin position="2"/>
        <end position="166"/>
    </location>
</feature>
<dbReference type="RefSeq" id="WP_095502936.1">
    <property type="nucleotide sequence ID" value="NZ_WJXO01000001.1"/>
</dbReference>
<accession>A0A7X2GZ06</accession>
<dbReference type="Proteomes" id="UP000486297">
    <property type="component" value="Unassembled WGS sequence"/>
</dbReference>
<evidence type="ECO:0000256" key="5">
    <source>
        <dbReference type="ARBA" id="ARBA00026073"/>
    </source>
</evidence>
<reference evidence="7" key="1">
    <citation type="journal article" name="Emerg. Infect. Dis.">
        <title>Two cases of a newly characterized neisseria species.</title>
        <authorList>
            <person name="Mustapha M."/>
            <person name="Lemos A.P.S."/>
            <person name="Harrison L.H."/>
            <person name="Vantyne D."/>
            <person name="Sacchi C.T."/>
        </authorList>
    </citation>
    <scope>NUCLEOTIDE SEQUENCE</scope>
    <source>
        <strain evidence="7">N.95.16</strain>
    </source>
</reference>
<name>A0A7X2GZ06_9NEIS</name>
<dbReference type="EMBL" id="WJXO01000001">
    <property type="protein sequence ID" value="MRN38570.1"/>
    <property type="molecule type" value="Genomic_DNA"/>
</dbReference>
<dbReference type="SUPFAM" id="SSF53098">
    <property type="entry name" value="Ribonuclease H-like"/>
    <property type="match status" value="1"/>
</dbReference>
<dbReference type="CDD" id="cd06127">
    <property type="entry name" value="DEDDh"/>
    <property type="match status" value="1"/>
</dbReference>
<dbReference type="AlphaFoldDB" id="A0A7X2GZ06"/>
<gene>
    <name evidence="7" type="ORF">GJU80_08805</name>
</gene>
<proteinExistence type="predicted"/>
<dbReference type="InterPro" id="IPR013520">
    <property type="entry name" value="Ribonucl_H"/>
</dbReference>
<evidence type="ECO:0000313" key="7">
    <source>
        <dbReference type="EMBL" id="MRN38570.1"/>
    </source>
</evidence>
<dbReference type="Pfam" id="PF00929">
    <property type="entry name" value="RNase_T"/>
    <property type="match status" value="1"/>
</dbReference>